<dbReference type="InterPro" id="IPR031165">
    <property type="entry name" value="GNAT_YJDJ"/>
</dbReference>
<dbReference type="CDD" id="cd04301">
    <property type="entry name" value="NAT_SF"/>
    <property type="match status" value="1"/>
</dbReference>
<keyword evidence="3" id="KW-1185">Reference proteome</keyword>
<evidence type="ECO:0000259" key="1">
    <source>
        <dbReference type="PROSITE" id="PS51729"/>
    </source>
</evidence>
<reference evidence="2" key="1">
    <citation type="journal article" date="2014" name="Int. J. Syst. Evol. Microbiol.">
        <title>Complete genome sequence of Corynebacterium casei LMG S-19264T (=DSM 44701T), isolated from a smear-ripened cheese.</title>
        <authorList>
            <consortium name="US DOE Joint Genome Institute (JGI-PGF)"/>
            <person name="Walter F."/>
            <person name="Albersmeier A."/>
            <person name="Kalinowski J."/>
            <person name="Ruckert C."/>
        </authorList>
    </citation>
    <scope>NUCLEOTIDE SEQUENCE</scope>
    <source>
        <strain evidence="2">CGMCC 4.7278</strain>
    </source>
</reference>
<protein>
    <recommendedName>
        <fullName evidence="1">N-acetyltransferase domain-containing protein</fullName>
    </recommendedName>
</protein>
<evidence type="ECO:0000313" key="3">
    <source>
        <dbReference type="Proteomes" id="UP000612956"/>
    </source>
</evidence>
<dbReference type="InterPro" id="IPR045057">
    <property type="entry name" value="Gcn5-rel_NAT"/>
</dbReference>
<reference evidence="2" key="2">
    <citation type="submission" date="2020-09" db="EMBL/GenBank/DDBJ databases">
        <authorList>
            <person name="Sun Q."/>
            <person name="Zhou Y."/>
        </authorList>
    </citation>
    <scope>NUCLEOTIDE SEQUENCE</scope>
    <source>
        <strain evidence="2">CGMCC 4.7278</strain>
    </source>
</reference>
<accession>A0A917QK54</accession>
<dbReference type="PANTHER" id="PTHR31435">
    <property type="entry name" value="PROTEIN NATD1"/>
    <property type="match status" value="1"/>
</dbReference>
<evidence type="ECO:0000313" key="2">
    <source>
        <dbReference type="EMBL" id="GGK53126.1"/>
    </source>
</evidence>
<sequence length="103" mass="11064">MATEVGNNAALARFELTADGQAAGYIEYQDTASERALVHTVIFPEFAGQGYASELVEAALNASRAAGFEILPLCPFVRGYITKHPAYIALVPQASRAMFNLPE</sequence>
<dbReference type="EMBL" id="BMMW01000002">
    <property type="protein sequence ID" value="GGK53126.1"/>
    <property type="molecule type" value="Genomic_DNA"/>
</dbReference>
<dbReference type="PANTHER" id="PTHR31435:SF10">
    <property type="entry name" value="BSR4717 PROTEIN"/>
    <property type="match status" value="1"/>
</dbReference>
<feature type="domain" description="N-acetyltransferase" evidence="1">
    <location>
        <begin position="6"/>
        <end position="92"/>
    </location>
</feature>
<dbReference type="InterPro" id="IPR016181">
    <property type="entry name" value="Acyl_CoA_acyltransferase"/>
</dbReference>
<dbReference type="Gene3D" id="3.40.630.30">
    <property type="match status" value="1"/>
</dbReference>
<dbReference type="PROSITE" id="PS51729">
    <property type="entry name" value="GNAT_YJDJ"/>
    <property type="match status" value="1"/>
</dbReference>
<name>A0A917QK54_9NOCA</name>
<dbReference type="RefSeq" id="WP_188829162.1">
    <property type="nucleotide sequence ID" value="NZ_BMMW01000002.1"/>
</dbReference>
<dbReference type="Proteomes" id="UP000612956">
    <property type="component" value="Unassembled WGS sequence"/>
</dbReference>
<proteinExistence type="predicted"/>
<dbReference type="Pfam" id="PF14542">
    <property type="entry name" value="Acetyltransf_CG"/>
    <property type="match status" value="1"/>
</dbReference>
<comment type="caution">
    <text evidence="2">The sequence shown here is derived from an EMBL/GenBank/DDBJ whole genome shotgun (WGS) entry which is preliminary data.</text>
</comment>
<gene>
    <name evidence="2" type="ORF">GCM10011591_26150</name>
</gene>
<dbReference type="AlphaFoldDB" id="A0A917QK54"/>
<organism evidence="2 3">
    <name type="scientific">Nocardia camponoti</name>
    <dbReference type="NCBI Taxonomy" id="1616106"/>
    <lineage>
        <taxon>Bacteria</taxon>
        <taxon>Bacillati</taxon>
        <taxon>Actinomycetota</taxon>
        <taxon>Actinomycetes</taxon>
        <taxon>Mycobacteriales</taxon>
        <taxon>Nocardiaceae</taxon>
        <taxon>Nocardia</taxon>
    </lineage>
</organism>
<dbReference type="SUPFAM" id="SSF55729">
    <property type="entry name" value="Acyl-CoA N-acyltransferases (Nat)"/>
    <property type="match status" value="1"/>
</dbReference>